<name>M4C417_HYAAE</name>
<evidence type="ECO:0000313" key="1">
    <source>
        <dbReference type="EnsemblProtists" id="HpaP813835"/>
    </source>
</evidence>
<keyword evidence="2" id="KW-1185">Reference proteome</keyword>
<sequence>MVSSITDLTETLQILELRKVLFKIGEQALELALYISNPVGGLNRVAKHYTAAAVTEEGTHRHRDKYALKSSAFTLRTVTNSFTLRDRN</sequence>
<evidence type="ECO:0000313" key="2">
    <source>
        <dbReference type="Proteomes" id="UP000011713"/>
    </source>
</evidence>
<accession>M4C417</accession>
<protein>
    <submittedName>
        <fullName evidence="1">Uncharacterized protein</fullName>
    </submittedName>
</protein>
<reference evidence="1" key="2">
    <citation type="submission" date="2015-06" db="UniProtKB">
        <authorList>
            <consortium name="EnsemblProtists"/>
        </authorList>
    </citation>
    <scope>IDENTIFICATION</scope>
    <source>
        <strain evidence="1">Emoy2</strain>
    </source>
</reference>
<dbReference type="Proteomes" id="UP000011713">
    <property type="component" value="Unassembled WGS sequence"/>
</dbReference>
<dbReference type="EnsemblProtists" id="HpaT813835">
    <property type="protein sequence ID" value="HpaP813835"/>
    <property type="gene ID" value="HpaG813835"/>
</dbReference>
<proteinExistence type="predicted"/>
<dbReference type="EMBL" id="JH598193">
    <property type="status" value="NOT_ANNOTATED_CDS"/>
    <property type="molecule type" value="Genomic_DNA"/>
</dbReference>
<reference evidence="2" key="1">
    <citation type="journal article" date="2010" name="Science">
        <title>Signatures of adaptation to obligate biotrophy in the Hyaloperonospora arabidopsidis genome.</title>
        <authorList>
            <person name="Baxter L."/>
            <person name="Tripathy S."/>
            <person name="Ishaque N."/>
            <person name="Boot N."/>
            <person name="Cabral A."/>
            <person name="Kemen E."/>
            <person name="Thines M."/>
            <person name="Ah-Fong A."/>
            <person name="Anderson R."/>
            <person name="Badejoko W."/>
            <person name="Bittner-Eddy P."/>
            <person name="Boore J.L."/>
            <person name="Chibucos M.C."/>
            <person name="Coates M."/>
            <person name="Dehal P."/>
            <person name="Delehaunty K."/>
            <person name="Dong S."/>
            <person name="Downton P."/>
            <person name="Dumas B."/>
            <person name="Fabro G."/>
            <person name="Fronick C."/>
            <person name="Fuerstenberg S.I."/>
            <person name="Fulton L."/>
            <person name="Gaulin E."/>
            <person name="Govers F."/>
            <person name="Hughes L."/>
            <person name="Humphray S."/>
            <person name="Jiang R.H."/>
            <person name="Judelson H."/>
            <person name="Kamoun S."/>
            <person name="Kyung K."/>
            <person name="Meijer H."/>
            <person name="Minx P."/>
            <person name="Morris P."/>
            <person name="Nelson J."/>
            <person name="Phuntumart V."/>
            <person name="Qutob D."/>
            <person name="Rehmany A."/>
            <person name="Rougon-Cardoso A."/>
            <person name="Ryden P."/>
            <person name="Torto-Alalibo T."/>
            <person name="Studholme D."/>
            <person name="Wang Y."/>
            <person name="Win J."/>
            <person name="Wood J."/>
            <person name="Clifton S.W."/>
            <person name="Rogers J."/>
            <person name="Van den Ackerveken G."/>
            <person name="Jones J.D."/>
            <person name="McDowell J.M."/>
            <person name="Beynon J."/>
            <person name="Tyler B.M."/>
        </authorList>
    </citation>
    <scope>NUCLEOTIDE SEQUENCE [LARGE SCALE GENOMIC DNA]</scope>
    <source>
        <strain evidence="2">Emoy2</strain>
    </source>
</reference>
<dbReference type="AlphaFoldDB" id="M4C417"/>
<dbReference type="VEuPathDB" id="FungiDB:HpaG813835"/>
<dbReference type="HOGENOM" id="CLU_2473754_0_0_1"/>
<organism evidence="1 2">
    <name type="scientific">Hyaloperonospora arabidopsidis (strain Emoy2)</name>
    <name type="common">Downy mildew agent</name>
    <name type="synonym">Peronospora arabidopsidis</name>
    <dbReference type="NCBI Taxonomy" id="559515"/>
    <lineage>
        <taxon>Eukaryota</taxon>
        <taxon>Sar</taxon>
        <taxon>Stramenopiles</taxon>
        <taxon>Oomycota</taxon>
        <taxon>Peronosporomycetes</taxon>
        <taxon>Peronosporales</taxon>
        <taxon>Peronosporaceae</taxon>
        <taxon>Hyaloperonospora</taxon>
    </lineage>
</organism>
<dbReference type="InParanoid" id="M4C417"/>